<dbReference type="AlphaFoldDB" id="A0ABD2Q9H8"/>
<proteinExistence type="predicted"/>
<dbReference type="Proteomes" id="UP001626550">
    <property type="component" value="Unassembled WGS sequence"/>
</dbReference>
<sequence>MLKKHLPSGIMVRISTREAALDLVQSTRNGSTQDIHPLVLTVVIKEKETENAEENIQAHRKIATNQANRN</sequence>
<reference evidence="1 2" key="1">
    <citation type="submission" date="2024-11" db="EMBL/GenBank/DDBJ databases">
        <title>Adaptive evolution of stress response genes in parasites aligns with host niche diversity.</title>
        <authorList>
            <person name="Hahn C."/>
            <person name="Resl P."/>
        </authorList>
    </citation>
    <scope>NUCLEOTIDE SEQUENCE [LARGE SCALE GENOMIC DNA]</scope>
    <source>
        <strain evidence="1">EGGRZ-B1_66</strain>
        <tissue evidence="1">Body</tissue>
    </source>
</reference>
<protein>
    <submittedName>
        <fullName evidence="1">Uncharacterized protein</fullName>
    </submittedName>
</protein>
<evidence type="ECO:0000313" key="1">
    <source>
        <dbReference type="EMBL" id="KAL3316215.1"/>
    </source>
</evidence>
<accession>A0ABD2Q9H8</accession>
<keyword evidence="2" id="KW-1185">Reference proteome</keyword>
<gene>
    <name evidence="1" type="ORF">Ciccas_005144</name>
</gene>
<comment type="caution">
    <text evidence="1">The sequence shown here is derived from an EMBL/GenBank/DDBJ whole genome shotgun (WGS) entry which is preliminary data.</text>
</comment>
<evidence type="ECO:0000313" key="2">
    <source>
        <dbReference type="Proteomes" id="UP001626550"/>
    </source>
</evidence>
<organism evidence="1 2">
    <name type="scientific">Cichlidogyrus casuarinus</name>
    <dbReference type="NCBI Taxonomy" id="1844966"/>
    <lineage>
        <taxon>Eukaryota</taxon>
        <taxon>Metazoa</taxon>
        <taxon>Spiralia</taxon>
        <taxon>Lophotrochozoa</taxon>
        <taxon>Platyhelminthes</taxon>
        <taxon>Monogenea</taxon>
        <taxon>Monopisthocotylea</taxon>
        <taxon>Dactylogyridea</taxon>
        <taxon>Ancyrocephalidae</taxon>
        <taxon>Cichlidogyrus</taxon>
    </lineage>
</organism>
<dbReference type="EMBL" id="JBJKFK010000580">
    <property type="protein sequence ID" value="KAL3316215.1"/>
    <property type="molecule type" value="Genomic_DNA"/>
</dbReference>
<name>A0ABD2Q9H8_9PLAT</name>